<reference evidence="1" key="2">
    <citation type="submission" date="2021-04" db="EMBL/GenBank/DDBJ databases">
        <authorList>
            <person name="Gilroy R."/>
        </authorList>
    </citation>
    <scope>NUCLEOTIDE SEQUENCE</scope>
    <source>
        <strain evidence="1">1719</strain>
    </source>
</reference>
<dbReference type="GO" id="GO:0016857">
    <property type="term" value="F:racemase and epimerase activity, acting on carbohydrates and derivatives"/>
    <property type="evidence" value="ECO:0007669"/>
    <property type="project" value="InterPro"/>
</dbReference>
<dbReference type="PANTHER" id="PTHR43239:SF1">
    <property type="entry name" value="UPF0734 PROTEIN DDB_G0273871_DDB_G0273177"/>
    <property type="match status" value="1"/>
</dbReference>
<accession>A0A9D1W9X7</accession>
<reference evidence="1" key="1">
    <citation type="journal article" date="2021" name="PeerJ">
        <title>Extensive microbial diversity within the chicken gut microbiome revealed by metagenomics and culture.</title>
        <authorList>
            <person name="Gilroy R."/>
            <person name="Ravi A."/>
            <person name="Getino M."/>
            <person name="Pursley I."/>
            <person name="Horton D.L."/>
            <person name="Alikhan N.F."/>
            <person name="Baker D."/>
            <person name="Gharbi K."/>
            <person name="Hall N."/>
            <person name="Watson M."/>
            <person name="Adriaenssens E.M."/>
            <person name="Foster-Nyarko E."/>
            <person name="Jarju S."/>
            <person name="Secka A."/>
            <person name="Antonio M."/>
            <person name="Oren A."/>
            <person name="Chaudhuri R.R."/>
            <person name="La Ragione R."/>
            <person name="Hildebrand F."/>
            <person name="Pallen M.J."/>
        </authorList>
    </citation>
    <scope>NUCLEOTIDE SEQUENCE</scope>
    <source>
        <strain evidence="1">1719</strain>
    </source>
</reference>
<dbReference type="PANTHER" id="PTHR43239">
    <property type="entry name" value="UPF0734 PROTEIN DDB_G0273871/DDB_G0273177"/>
    <property type="match status" value="1"/>
</dbReference>
<dbReference type="InterPro" id="IPR008000">
    <property type="entry name" value="Rham/fucose_mutarotase"/>
</dbReference>
<evidence type="ECO:0000313" key="1">
    <source>
        <dbReference type="EMBL" id="HIX55047.1"/>
    </source>
</evidence>
<dbReference type="Proteomes" id="UP000824156">
    <property type="component" value="Unassembled WGS sequence"/>
</dbReference>
<dbReference type="InterPro" id="IPR011008">
    <property type="entry name" value="Dimeric_a/b-barrel"/>
</dbReference>
<evidence type="ECO:0000313" key="2">
    <source>
        <dbReference type="Proteomes" id="UP000824156"/>
    </source>
</evidence>
<gene>
    <name evidence="1" type="ORF">H9853_08475</name>
</gene>
<name>A0A9D1W9X7_9SPHI</name>
<dbReference type="Gene3D" id="3.30.70.100">
    <property type="match status" value="1"/>
</dbReference>
<sequence>MNGKSLKKYVLALDLIDDSVLIQEYEKLHENVWPEIEATFPEAGIVELEIYRFQTRMIMIMTVNETFSFERKNTMDLNNPKVQEWEELMWKYQKAVPGAKLGEKWVLMDKIYELKK</sequence>
<proteinExistence type="predicted"/>
<comment type="caution">
    <text evidence="1">The sequence shown here is derived from an EMBL/GenBank/DDBJ whole genome shotgun (WGS) entry which is preliminary data.</text>
</comment>
<protein>
    <submittedName>
        <fullName evidence="1">L-rhamnose mutarotase</fullName>
    </submittedName>
</protein>
<organism evidence="1 2">
    <name type="scientific">Candidatus Sphingobacterium stercoripullorum</name>
    <dbReference type="NCBI Taxonomy" id="2838759"/>
    <lineage>
        <taxon>Bacteria</taxon>
        <taxon>Pseudomonadati</taxon>
        <taxon>Bacteroidota</taxon>
        <taxon>Sphingobacteriia</taxon>
        <taxon>Sphingobacteriales</taxon>
        <taxon>Sphingobacteriaceae</taxon>
        <taxon>Sphingobacterium</taxon>
    </lineage>
</organism>
<dbReference type="EMBL" id="DXEZ01000230">
    <property type="protein sequence ID" value="HIX55047.1"/>
    <property type="molecule type" value="Genomic_DNA"/>
</dbReference>
<dbReference type="InterPro" id="IPR052996">
    <property type="entry name" value="Carb_Metab_Mutarotase"/>
</dbReference>
<dbReference type="AlphaFoldDB" id="A0A9D1W9X7"/>
<dbReference type="Pfam" id="PF05336">
    <property type="entry name" value="rhaM"/>
    <property type="match status" value="1"/>
</dbReference>
<dbReference type="SUPFAM" id="SSF54909">
    <property type="entry name" value="Dimeric alpha+beta barrel"/>
    <property type="match status" value="1"/>
</dbReference>